<keyword evidence="1" id="KW-0472">Membrane</keyword>
<protein>
    <recommendedName>
        <fullName evidence="2">ATP-dependent DNA ligase family profile domain-containing protein</fullName>
    </recommendedName>
</protein>
<dbReference type="GO" id="GO:0003910">
    <property type="term" value="F:DNA ligase (ATP) activity"/>
    <property type="evidence" value="ECO:0007669"/>
    <property type="project" value="InterPro"/>
</dbReference>
<name>A0A7W6FJF4_9HYPH</name>
<evidence type="ECO:0000313" key="4">
    <source>
        <dbReference type="Proteomes" id="UP000545490"/>
    </source>
</evidence>
<evidence type="ECO:0000259" key="2">
    <source>
        <dbReference type="Pfam" id="PF01068"/>
    </source>
</evidence>
<keyword evidence="1" id="KW-0812">Transmembrane</keyword>
<dbReference type="GO" id="GO:0006310">
    <property type="term" value="P:DNA recombination"/>
    <property type="evidence" value="ECO:0007669"/>
    <property type="project" value="InterPro"/>
</dbReference>
<dbReference type="AlphaFoldDB" id="A0A7W6FJF4"/>
<evidence type="ECO:0000313" key="3">
    <source>
        <dbReference type="EMBL" id="MBB3916010.1"/>
    </source>
</evidence>
<reference evidence="3 4" key="1">
    <citation type="submission" date="2020-08" db="EMBL/GenBank/DDBJ databases">
        <title>Genomic Encyclopedia of Type Strains, Phase IV (KMG-IV): sequencing the most valuable type-strain genomes for metagenomic binning, comparative biology and taxonomic classification.</title>
        <authorList>
            <person name="Goeker M."/>
        </authorList>
    </citation>
    <scope>NUCLEOTIDE SEQUENCE [LARGE SCALE GENOMIC DNA]</scope>
    <source>
        <strain evidence="3 4">DSM 19331</strain>
    </source>
</reference>
<proteinExistence type="predicted"/>
<dbReference type="GO" id="GO:0005524">
    <property type="term" value="F:ATP binding"/>
    <property type="evidence" value="ECO:0007669"/>
    <property type="project" value="InterPro"/>
</dbReference>
<dbReference type="SUPFAM" id="SSF56091">
    <property type="entry name" value="DNA ligase/mRNA capping enzyme, catalytic domain"/>
    <property type="match status" value="1"/>
</dbReference>
<feature type="domain" description="ATP-dependent DNA ligase family profile" evidence="2">
    <location>
        <begin position="156"/>
        <end position="203"/>
    </location>
</feature>
<dbReference type="Gene3D" id="3.30.470.30">
    <property type="entry name" value="DNA ligase/mRNA capping enzyme"/>
    <property type="match status" value="1"/>
</dbReference>
<dbReference type="InterPro" id="IPR012310">
    <property type="entry name" value="DNA_ligase_ATP-dep_cent"/>
</dbReference>
<keyword evidence="1" id="KW-1133">Transmembrane helix</keyword>
<comment type="caution">
    <text evidence="3">The sequence shown here is derived from an EMBL/GenBank/DDBJ whole genome shotgun (WGS) entry which is preliminary data.</text>
</comment>
<accession>A0A7W6FJF4</accession>
<dbReference type="Proteomes" id="UP000545490">
    <property type="component" value="Unassembled WGS sequence"/>
</dbReference>
<dbReference type="RefSeq" id="WP_376772345.1">
    <property type="nucleotide sequence ID" value="NZ_JACIDG010000008.1"/>
</dbReference>
<sequence length="209" mass="22746">MKQKLSSGAQKVAAAAKARPAETRWSLIGAVVGVFLGLLIGGVGVAAMGGAEVREPLLQIGLQLSHFQPGIGAHPLRILPVKSVEGIDPERLTDLILAHKGGHDRFDALYPKVQEDMHAMAEKYQQSIDAAVLPLDVMPDRIELALALLKANPPKGEQRLYEVKWDGYRLAIHKSGDDVRLITRGGHDWKHRFPTIVAAAATLRLEPRV</sequence>
<dbReference type="EMBL" id="JACIDG010000008">
    <property type="protein sequence ID" value="MBB3916010.1"/>
    <property type="molecule type" value="Genomic_DNA"/>
</dbReference>
<dbReference type="Pfam" id="PF01068">
    <property type="entry name" value="DNA_ligase_A_M"/>
    <property type="match status" value="1"/>
</dbReference>
<gene>
    <name evidence="3" type="ORF">GGQ65_003310</name>
</gene>
<feature type="transmembrane region" description="Helical" evidence="1">
    <location>
        <begin position="27"/>
        <end position="49"/>
    </location>
</feature>
<dbReference type="GO" id="GO:0006281">
    <property type="term" value="P:DNA repair"/>
    <property type="evidence" value="ECO:0007669"/>
    <property type="project" value="InterPro"/>
</dbReference>
<evidence type="ECO:0000256" key="1">
    <source>
        <dbReference type="SAM" id="Phobius"/>
    </source>
</evidence>
<organism evidence="3 4">
    <name type="scientific">Rhizobium fabae</name>
    <dbReference type="NCBI Taxonomy" id="573179"/>
    <lineage>
        <taxon>Bacteria</taxon>
        <taxon>Pseudomonadati</taxon>
        <taxon>Pseudomonadota</taxon>
        <taxon>Alphaproteobacteria</taxon>
        <taxon>Hyphomicrobiales</taxon>
        <taxon>Rhizobiaceae</taxon>
        <taxon>Rhizobium/Agrobacterium group</taxon>
        <taxon>Rhizobium</taxon>
    </lineage>
</organism>